<reference evidence="1 2" key="1">
    <citation type="journal article" date="2015" name="J. Virol.">
        <title>Sinorhizobium meliloti Phage ?M9 Defines a New Group of T4 Superfamily Phages with Unusual Genomic Features but a Common T=16 Capsid.</title>
        <authorList>
            <person name="Johnson M.C."/>
            <person name="Tatum K.B."/>
            <person name="Lynn J.S."/>
            <person name="Brewer T.E."/>
            <person name="Lu S."/>
            <person name="Washburn B.K."/>
            <person name="Stroupe M.E."/>
            <person name="Jones K.M."/>
        </authorList>
    </citation>
    <scope>NUCLEOTIDE SEQUENCE [LARGE SCALE GENOMIC DNA]</scope>
</reference>
<sequence length="290" mass="33522">MRRRYFAHGHIRTLIAAFGALFNKTYVANFSKDGKSIDRLTHVPIMYLPRSRINKMDQMFEKQFNKGDLDRYRRYYEVFPRMGFEWKGMDYDAERQLPKSNNYRSGKQFGKVPAPYNLSFELVILAPDQFTIVQIIEQITAPFRPNINIEIKHPTFDDASMDVTVNINGVTTDDSYAEMDNTRVVMATLSFTMKTDFWPYVNGADIEIGKFVECGGEVDYPIDPLWPRDDDDSGDEGALIERIVIDSHELSVFPNFWPTLQRTEAFYNKQGEFVVEGTMNPMAPIPDDQA</sequence>
<organism evidence="1 2">
    <name type="scientific">Sinorhizobium phage phiM9</name>
    <dbReference type="NCBI Taxonomy" id="1636182"/>
    <lineage>
        <taxon>Viruses</taxon>
        <taxon>Duplodnaviria</taxon>
        <taxon>Heunggongvirae</taxon>
        <taxon>Uroviricota</taxon>
        <taxon>Caudoviricetes</taxon>
        <taxon>Pootjesviridae</taxon>
        <taxon>Emnonavirus</taxon>
        <taxon>Emnonavirus phiM9</taxon>
    </lineage>
</organism>
<dbReference type="KEGG" id="vg:26517809"/>
<keyword evidence="2" id="KW-1185">Reference proteome</keyword>
<proteinExistence type="predicted"/>
<evidence type="ECO:0000313" key="2">
    <source>
        <dbReference type="Proteomes" id="UP000033804"/>
    </source>
</evidence>
<gene>
    <name evidence="1" type="ORF">Sm_phiM9_129</name>
</gene>
<dbReference type="InterPro" id="IPR031997">
    <property type="entry name" value="T4-gp15_tss"/>
</dbReference>
<evidence type="ECO:0000313" key="1">
    <source>
        <dbReference type="EMBL" id="AKE44757.1"/>
    </source>
</evidence>
<dbReference type="InterPro" id="IPR038553">
    <property type="entry name" value="T4-gp15_tss_sf"/>
</dbReference>
<dbReference type="Gene3D" id="3.30.2000.40">
    <property type="entry name" value="Myoviridae tail sheath stabiliser"/>
    <property type="match status" value="1"/>
</dbReference>
<name>A0A0F6R512_9CAUD</name>
<dbReference type="GeneID" id="26517809"/>
<reference evidence="2" key="2">
    <citation type="submission" date="2015-03" db="EMBL/GenBank/DDBJ databases">
        <title>The genome and structure of Sinorhizobium meliloti phage phiM9.</title>
        <authorList>
            <person name="Johnson M.C."/>
            <person name="Tatum K.B."/>
            <person name="Lynn J.S."/>
            <person name="Brewer T.E."/>
            <person name="Washburn B.K."/>
            <person name="Stroupe M.E."/>
            <person name="Jones K.M."/>
        </authorList>
    </citation>
    <scope>NUCLEOTIDE SEQUENCE [LARGE SCALE GENOMIC DNA]</scope>
</reference>
<dbReference type="Proteomes" id="UP000033804">
    <property type="component" value="Segment"/>
</dbReference>
<protein>
    <submittedName>
        <fullName evidence="1">Proximal tail sheath stabilization</fullName>
    </submittedName>
</protein>
<accession>A0A0F6R512</accession>
<dbReference type="OrthoDB" id="5632at10239"/>
<dbReference type="RefSeq" id="YP_009189511.1">
    <property type="nucleotide sequence ID" value="NC_028676.1"/>
</dbReference>
<dbReference type="EMBL" id="KP881232">
    <property type="protein sequence ID" value="AKE44757.1"/>
    <property type="molecule type" value="Genomic_DNA"/>
</dbReference>
<dbReference type="Pfam" id="PF16724">
    <property type="entry name" value="T4-gp15_tss"/>
    <property type="match status" value="1"/>
</dbReference>